<dbReference type="GO" id="GO:0006879">
    <property type="term" value="P:intracellular iron ion homeostasis"/>
    <property type="evidence" value="ECO:0007669"/>
    <property type="project" value="InterPro"/>
</dbReference>
<protein>
    <recommendedName>
        <fullName evidence="3">Hemerythrin-like domain-containing protein</fullName>
    </recommendedName>
</protein>
<dbReference type="RefSeq" id="WP_187735769.1">
    <property type="nucleotide sequence ID" value="NZ_CP060790.1"/>
</dbReference>
<organism evidence="1 2">
    <name type="scientific">Paenacidovorax monticola</name>
    <dbReference type="NCBI Taxonomy" id="1926868"/>
    <lineage>
        <taxon>Bacteria</taxon>
        <taxon>Pseudomonadati</taxon>
        <taxon>Pseudomonadota</taxon>
        <taxon>Betaproteobacteria</taxon>
        <taxon>Burkholderiales</taxon>
        <taxon>Comamonadaceae</taxon>
        <taxon>Paenacidovorax</taxon>
    </lineage>
</organism>
<dbReference type="EMBL" id="CP060790">
    <property type="protein sequence ID" value="QNP58784.1"/>
    <property type="molecule type" value="Genomic_DNA"/>
</dbReference>
<dbReference type="Proteomes" id="UP000516057">
    <property type="component" value="Chromosome"/>
</dbReference>
<sequence length="245" mass="26825">MKMDSREIAEIAAAQAAQPRLNLYAGIHKALRAFMADTLLAVGRMDVDDDLELAQTCHRVVELLGFCRSHLGHENRFIHTAMEACAPGTSLKLAREHEEHERDIARLAAGATALLAAPPARRGALAQALYTELAVFVGHNYEHMQVEETEHNAVLWAHYSDAELAEIHNALVATIPPQETMLAMRWMLPFLSPAERAAVLSDMRAHAPAPAFTAVLEAVQPHLTQPEWAKLVRALGLPVAPGQAH</sequence>
<proteinExistence type="predicted"/>
<accession>A0A7H0HE18</accession>
<dbReference type="CDD" id="cd12109">
    <property type="entry name" value="Hr_FBXL5"/>
    <property type="match status" value="1"/>
</dbReference>
<evidence type="ECO:0000313" key="2">
    <source>
        <dbReference type="Proteomes" id="UP000516057"/>
    </source>
</evidence>
<gene>
    <name evidence="1" type="ORF">H9L24_17805</name>
</gene>
<dbReference type="AlphaFoldDB" id="A0A7H0HE18"/>
<dbReference type="InterPro" id="IPR045808">
    <property type="entry name" value="Hr_FBXL5"/>
</dbReference>
<evidence type="ECO:0000313" key="1">
    <source>
        <dbReference type="EMBL" id="QNP58784.1"/>
    </source>
</evidence>
<dbReference type="Gene3D" id="1.20.120.520">
    <property type="entry name" value="nmb1532 protein domain like"/>
    <property type="match status" value="1"/>
</dbReference>
<evidence type="ECO:0008006" key="3">
    <source>
        <dbReference type="Google" id="ProtNLM"/>
    </source>
</evidence>
<reference evidence="1 2" key="1">
    <citation type="submission" date="2020-08" db="EMBL/GenBank/DDBJ databases">
        <title>Genome sequence of Acidovorax monticola KACC 19171T.</title>
        <authorList>
            <person name="Hyun D.-W."/>
            <person name="Bae J.-W."/>
        </authorList>
    </citation>
    <scope>NUCLEOTIDE SEQUENCE [LARGE SCALE GENOMIC DNA]</scope>
    <source>
        <strain evidence="1 2">KACC 19171</strain>
    </source>
</reference>
<keyword evidence="2" id="KW-1185">Reference proteome</keyword>
<dbReference type="KEGG" id="amon:H9L24_17805"/>
<name>A0A7H0HE18_9BURK</name>